<dbReference type="InterPro" id="IPR006130">
    <property type="entry name" value="Asp/Orn_carbamoylTrfase"/>
</dbReference>
<organism evidence="6 9">
    <name type="scientific">Enterocloster aldenensis</name>
    <dbReference type="NCBI Taxonomy" id="358742"/>
    <lineage>
        <taxon>Bacteria</taxon>
        <taxon>Bacillati</taxon>
        <taxon>Bacillota</taxon>
        <taxon>Clostridia</taxon>
        <taxon>Lachnospirales</taxon>
        <taxon>Lachnospiraceae</taxon>
        <taxon>Enterocloster</taxon>
    </lineage>
</organism>
<dbReference type="EC" id="2.1.3.3" evidence="2"/>
<reference evidence="6" key="3">
    <citation type="submission" date="2022-01" db="EMBL/GenBank/DDBJ databases">
        <title>Collection of gut derived symbiotic bacterial strains cultured from healthy donors.</title>
        <authorList>
            <person name="Lin H."/>
            <person name="Kohout C."/>
            <person name="Waligurski E."/>
            <person name="Pamer E.G."/>
        </authorList>
    </citation>
    <scope>NUCLEOTIDE SEQUENCE</scope>
    <source>
        <strain evidence="6">DFI.6.55</strain>
    </source>
</reference>
<dbReference type="PANTHER" id="PTHR45753">
    <property type="entry name" value="ORNITHINE CARBAMOYLTRANSFERASE, MITOCHONDRIAL"/>
    <property type="match status" value="1"/>
</dbReference>
<dbReference type="GO" id="GO:0016597">
    <property type="term" value="F:amino acid binding"/>
    <property type="evidence" value="ECO:0007669"/>
    <property type="project" value="InterPro"/>
</dbReference>
<evidence type="ECO:0000313" key="7">
    <source>
        <dbReference type="EMBL" id="NSJ48998.1"/>
    </source>
</evidence>
<dbReference type="InterPro" id="IPR036901">
    <property type="entry name" value="Asp/Orn_carbamoylTrfase_sf"/>
</dbReference>
<protein>
    <recommendedName>
        <fullName evidence="2">Ornithine carbamoyltransferase</fullName>
        <ecNumber evidence="2">2.1.3.3</ecNumber>
    </recommendedName>
</protein>
<dbReference type="NCBIfam" id="TIGR00658">
    <property type="entry name" value="orni_carb_tr"/>
    <property type="match status" value="1"/>
</dbReference>
<evidence type="ECO:0000259" key="5">
    <source>
        <dbReference type="Pfam" id="PF02729"/>
    </source>
</evidence>
<name>A0AAW5BST3_9FIRM</name>
<feature type="domain" description="Aspartate/ornithine carbamoyltransferase carbamoyl-P binding" evidence="5">
    <location>
        <begin position="8"/>
        <end position="155"/>
    </location>
</feature>
<dbReference type="RefSeq" id="WP_165640935.1">
    <property type="nucleotide sequence ID" value="NZ_JAAITT010000011.1"/>
</dbReference>
<proteinExistence type="inferred from homology"/>
<dbReference type="Proteomes" id="UP001299608">
    <property type="component" value="Unassembled WGS sequence"/>
</dbReference>
<dbReference type="GO" id="GO:0042450">
    <property type="term" value="P:L-arginine biosynthetic process via ornithine"/>
    <property type="evidence" value="ECO:0007669"/>
    <property type="project" value="UniProtKB-UniRule"/>
</dbReference>
<dbReference type="Gene3D" id="3.40.50.1370">
    <property type="entry name" value="Aspartate/ornithine carbamoyltransferase"/>
    <property type="match status" value="2"/>
</dbReference>
<dbReference type="GO" id="GO:0019240">
    <property type="term" value="P:citrulline biosynthetic process"/>
    <property type="evidence" value="ECO:0007669"/>
    <property type="project" value="TreeGrafter"/>
</dbReference>
<keyword evidence="8" id="KW-1185">Reference proteome</keyword>
<dbReference type="SUPFAM" id="SSF53671">
    <property type="entry name" value="Aspartate/ornithine carbamoyltransferase"/>
    <property type="match status" value="1"/>
</dbReference>
<reference evidence="7" key="2">
    <citation type="submission" date="2020-02" db="EMBL/GenBank/DDBJ databases">
        <authorList>
            <person name="Littmann E."/>
            <person name="Sorbara M."/>
        </authorList>
    </citation>
    <scope>NUCLEOTIDE SEQUENCE</scope>
    <source>
        <strain evidence="7">MSK.1.17</strain>
    </source>
</reference>
<sequence length="330" mass="37495">MRTDMRGKDFVTLMDFTGEEIETILEVGFDLKRQNAVGAEHELLKNKTLGMIFAQPSTRTRISFETGMTQLGGHAQYYSEDNMQRKNKETWDDTGLVISRYLDALMVRLYDLEKYGMARDIMNQIRKATTIPVINGLDDKEHPCQCMGDLMTIQEKLGAGWKKKKIVMSWAYSDRVKSPGVPQAMLLACSLLGADLTLAHPKGYELDEEYMDFAQKAYQKSGGALNVTNDIYEASTDADIIYAKSWGSTRGMGKEEDKEYRRQFAKDWCISDRHFELAKPVSYYMHPLPAARGEEVTDAVIDGSHSIVYDQAENRLHAQKAILALLMKRK</sequence>
<dbReference type="PRINTS" id="PR00101">
    <property type="entry name" value="ATCASE"/>
</dbReference>
<dbReference type="EMBL" id="JAKNGE010000003">
    <property type="protein sequence ID" value="MCG4744327.1"/>
    <property type="molecule type" value="Genomic_DNA"/>
</dbReference>
<evidence type="ECO:0000256" key="1">
    <source>
        <dbReference type="ARBA" id="ARBA00022679"/>
    </source>
</evidence>
<dbReference type="PRINTS" id="PR00100">
    <property type="entry name" value="AOTCASE"/>
</dbReference>
<dbReference type="InterPro" id="IPR006132">
    <property type="entry name" value="Asp/Orn_carbamoyltranf_P-bd"/>
</dbReference>
<dbReference type="AlphaFoldDB" id="A0AAW5BST3"/>
<accession>A0AAW5BST3</accession>
<evidence type="ECO:0000313" key="9">
    <source>
        <dbReference type="Proteomes" id="UP001299608"/>
    </source>
</evidence>
<gene>
    <name evidence="6" type="primary">argF</name>
    <name evidence="7" type="ORF">G5B36_09845</name>
    <name evidence="6" type="ORF">L0N08_02760</name>
</gene>
<evidence type="ECO:0000256" key="2">
    <source>
        <dbReference type="NCBIfam" id="TIGR00658"/>
    </source>
</evidence>
<keyword evidence="1 3" id="KW-0808">Transferase</keyword>
<dbReference type="GO" id="GO:0004585">
    <property type="term" value="F:ornithine carbamoyltransferase activity"/>
    <property type="evidence" value="ECO:0007669"/>
    <property type="project" value="UniProtKB-UniRule"/>
</dbReference>
<dbReference type="Proteomes" id="UP000669239">
    <property type="component" value="Unassembled WGS sequence"/>
</dbReference>
<evidence type="ECO:0000259" key="4">
    <source>
        <dbReference type="Pfam" id="PF00185"/>
    </source>
</evidence>
<dbReference type="InterPro" id="IPR006131">
    <property type="entry name" value="Asp_carbamoyltransf_Asp/Orn-bd"/>
</dbReference>
<dbReference type="Pfam" id="PF00185">
    <property type="entry name" value="OTCace"/>
    <property type="match status" value="1"/>
</dbReference>
<evidence type="ECO:0000313" key="6">
    <source>
        <dbReference type="EMBL" id="MCG4744327.1"/>
    </source>
</evidence>
<dbReference type="PANTHER" id="PTHR45753:SF3">
    <property type="entry name" value="ORNITHINE TRANSCARBAMYLASE, MITOCHONDRIAL"/>
    <property type="match status" value="1"/>
</dbReference>
<evidence type="ECO:0000313" key="8">
    <source>
        <dbReference type="Proteomes" id="UP000669239"/>
    </source>
</evidence>
<evidence type="ECO:0000256" key="3">
    <source>
        <dbReference type="RuleBase" id="RU003634"/>
    </source>
</evidence>
<comment type="similarity">
    <text evidence="3">Belongs to the aspartate/ornithine carbamoyltransferase superfamily.</text>
</comment>
<dbReference type="EMBL" id="JAAITT010000011">
    <property type="protein sequence ID" value="NSJ48998.1"/>
    <property type="molecule type" value="Genomic_DNA"/>
</dbReference>
<dbReference type="InterPro" id="IPR002292">
    <property type="entry name" value="Orn/put_carbamltrans"/>
</dbReference>
<feature type="domain" description="Aspartate/ornithine carbamoyltransferase Asp/Orn-binding" evidence="4">
    <location>
        <begin position="183"/>
        <end position="326"/>
    </location>
</feature>
<dbReference type="Pfam" id="PF02729">
    <property type="entry name" value="OTCace_N"/>
    <property type="match status" value="1"/>
</dbReference>
<reference evidence="7 8" key="1">
    <citation type="journal article" date="2020" name="Cell Host Microbe">
        <title>Functional and Genomic Variation between Human-Derived Isolates of Lachnospiraceae Reveals Inter- and Intra-Species Diversity.</title>
        <authorList>
            <person name="Sorbara M.T."/>
            <person name="Littmann E.R."/>
            <person name="Fontana E."/>
            <person name="Moody T.U."/>
            <person name="Kohout C.E."/>
            <person name="Gjonbalaj M."/>
            <person name="Eaton V."/>
            <person name="Seok R."/>
            <person name="Leiner I.M."/>
            <person name="Pamer E.G."/>
        </authorList>
    </citation>
    <scope>NUCLEOTIDE SEQUENCE [LARGE SCALE GENOMIC DNA]</scope>
    <source>
        <strain evidence="7 8">MSK.1.17</strain>
    </source>
</reference>
<comment type="caution">
    <text evidence="6">The sequence shown here is derived from an EMBL/GenBank/DDBJ whole genome shotgun (WGS) entry which is preliminary data.</text>
</comment>